<reference evidence="2" key="1">
    <citation type="submission" date="2021-10" db="EMBL/GenBank/DDBJ databases">
        <title>Melipona bicolor Genome sequencing and assembly.</title>
        <authorList>
            <person name="Araujo N.S."/>
            <person name="Arias M.C."/>
        </authorList>
    </citation>
    <scope>NUCLEOTIDE SEQUENCE</scope>
    <source>
        <strain evidence="2">USP_2M_L1-L4_2017</strain>
        <tissue evidence="2">Whole body</tissue>
    </source>
</reference>
<evidence type="ECO:0000313" key="3">
    <source>
        <dbReference type="Proteomes" id="UP001177670"/>
    </source>
</evidence>
<dbReference type="EMBL" id="JAHYIQ010000023">
    <property type="protein sequence ID" value="KAK1122507.1"/>
    <property type="molecule type" value="Genomic_DNA"/>
</dbReference>
<feature type="region of interest" description="Disordered" evidence="1">
    <location>
        <begin position="293"/>
        <end position="329"/>
    </location>
</feature>
<dbReference type="Proteomes" id="UP001177670">
    <property type="component" value="Unassembled WGS sequence"/>
</dbReference>
<feature type="compositionally biased region" description="Basic and acidic residues" evidence="1">
    <location>
        <begin position="440"/>
        <end position="454"/>
    </location>
</feature>
<organism evidence="2 3">
    <name type="scientific">Melipona bicolor</name>
    <dbReference type="NCBI Taxonomy" id="60889"/>
    <lineage>
        <taxon>Eukaryota</taxon>
        <taxon>Metazoa</taxon>
        <taxon>Ecdysozoa</taxon>
        <taxon>Arthropoda</taxon>
        <taxon>Hexapoda</taxon>
        <taxon>Insecta</taxon>
        <taxon>Pterygota</taxon>
        <taxon>Neoptera</taxon>
        <taxon>Endopterygota</taxon>
        <taxon>Hymenoptera</taxon>
        <taxon>Apocrita</taxon>
        <taxon>Aculeata</taxon>
        <taxon>Apoidea</taxon>
        <taxon>Anthophila</taxon>
        <taxon>Apidae</taxon>
        <taxon>Melipona</taxon>
    </lineage>
</organism>
<name>A0AA40KJF0_9HYME</name>
<gene>
    <name evidence="2" type="ORF">K0M31_009727</name>
</gene>
<sequence>MAERKLRMRDRHRESKSRKHYNTSSQFDYSVGLLIDIVRRDRETANTDLEAFPIMTKVLLQWLYFGMDYDRKYIEPILRPYLNNLFNSLHEHGWCAMSWKKRQEIYTSEMESLSTFCKSVITEDISPANGLVDYLSKGWRWAENMTKMIERSGNSLRLIFLPTDRTIKYNLTFTENKSLSSFSTWSKARSVSTIVRRKSIHCRTSELIDSLLTLRGTSVENKEVAGHAELRDTSPLTYVALMSRSRARHRGPGDLISAMISLGKFRVLQEIAALLPREEQMVMLDMVQRVARESSRRSRKTTCAYMSNSPRQVYRPRPESNLLDSPVQSSPGIRERRIIAEHQRQLEKEIQEMHDTLRRNALRRRRPCNVWDSNSLSSWNSSIDSIAGTISLRKYRAPIWDAIKGSSPAGSSPRADGNIEKNKFDEMISREESPTWSTQDARRKLDHSESKNGDELPSWDTLEATLNRRLCNYGNALLESPETDESIGRNCVAKSRE</sequence>
<protein>
    <submittedName>
        <fullName evidence="2">Uncharacterized protein</fullName>
    </submittedName>
</protein>
<evidence type="ECO:0000256" key="1">
    <source>
        <dbReference type="SAM" id="MobiDB-lite"/>
    </source>
</evidence>
<comment type="caution">
    <text evidence="2">The sequence shown here is derived from an EMBL/GenBank/DDBJ whole genome shotgun (WGS) entry which is preliminary data.</text>
</comment>
<feature type="region of interest" description="Disordered" evidence="1">
    <location>
        <begin position="405"/>
        <end position="459"/>
    </location>
</feature>
<keyword evidence="3" id="KW-1185">Reference proteome</keyword>
<dbReference type="AlphaFoldDB" id="A0AA40KJF0"/>
<accession>A0AA40KJF0</accession>
<feature type="compositionally biased region" description="Basic and acidic residues" evidence="1">
    <location>
        <begin position="417"/>
        <end position="433"/>
    </location>
</feature>
<feature type="region of interest" description="Disordered" evidence="1">
    <location>
        <begin position="1"/>
        <end position="21"/>
    </location>
</feature>
<evidence type="ECO:0000313" key="2">
    <source>
        <dbReference type="EMBL" id="KAK1122507.1"/>
    </source>
</evidence>
<proteinExistence type="predicted"/>